<dbReference type="AlphaFoldDB" id="A0A381WQL5"/>
<organism evidence="2">
    <name type="scientific">marine metagenome</name>
    <dbReference type="NCBI Taxonomy" id="408172"/>
    <lineage>
        <taxon>unclassified sequences</taxon>
        <taxon>metagenomes</taxon>
        <taxon>ecological metagenomes</taxon>
    </lineage>
</organism>
<dbReference type="InterPro" id="IPR052701">
    <property type="entry name" value="GAG_Ulvan_Degrading_Sulfatases"/>
</dbReference>
<dbReference type="PANTHER" id="PTHR43751">
    <property type="entry name" value="SULFATASE"/>
    <property type="match status" value="1"/>
</dbReference>
<dbReference type="CDD" id="cd16027">
    <property type="entry name" value="SGSH"/>
    <property type="match status" value="1"/>
</dbReference>
<dbReference type="InterPro" id="IPR000917">
    <property type="entry name" value="Sulfatase_N"/>
</dbReference>
<sequence length="454" mass="50589">MKRTLTILFTIFSFAQLQAAIKPNLVFIIADDCTFRDIGCYGGQARTPNIDRLAKQGMRFTRCFQAAPMCSPTRHNIYTGLYPVKSGAWPNHTRAYPHIRSIVHYLRPLGYRVTQTGKTHINPPDVFPFENFGGGKNPDMKYVDRLFAETAKGGKPFCLFACSNEPHSPWNKGDASVYPPAKVKLPPYIVDTSRVRSDFSKYLAEITYFDSQVGTIVGLLAKHGLSDNTLVMVVSEQGNAFPFAKWTCYDHGLQSAMVVRWPGRVKAGAVSDAMVEYVDVTPTFIDAAGGKPVAGLDGKSFLPVLSGKAKRHKDYVFGIMTTRGINNGTEAFAIRSVRDKRYKLILNLNHESKFTNACTKMPLFRSMVAKAETGDPLAKRLVHAYHHRPAVELFDMAVDPLEMNNLAGQPNTQKTEARLRQELAAWMTAQGDQGVATEMKALKRQRTSKARKKD</sequence>
<name>A0A381WQL5_9ZZZZ</name>
<dbReference type="Gene3D" id="3.40.720.10">
    <property type="entry name" value="Alkaline Phosphatase, subunit A"/>
    <property type="match status" value="1"/>
</dbReference>
<proteinExistence type="predicted"/>
<dbReference type="EMBL" id="UINC01012486">
    <property type="protein sequence ID" value="SVA54508.1"/>
    <property type="molecule type" value="Genomic_DNA"/>
</dbReference>
<evidence type="ECO:0000259" key="1">
    <source>
        <dbReference type="Pfam" id="PF00884"/>
    </source>
</evidence>
<protein>
    <recommendedName>
        <fullName evidence="1">Sulfatase N-terminal domain-containing protein</fullName>
    </recommendedName>
</protein>
<dbReference type="InterPro" id="IPR017850">
    <property type="entry name" value="Alkaline_phosphatase_core_sf"/>
</dbReference>
<evidence type="ECO:0000313" key="2">
    <source>
        <dbReference type="EMBL" id="SVA54508.1"/>
    </source>
</evidence>
<feature type="domain" description="Sulfatase N-terminal" evidence="1">
    <location>
        <begin position="23"/>
        <end position="289"/>
    </location>
</feature>
<dbReference type="Pfam" id="PF00884">
    <property type="entry name" value="Sulfatase"/>
    <property type="match status" value="1"/>
</dbReference>
<gene>
    <name evidence="2" type="ORF">METZ01_LOCUS107362</name>
</gene>
<reference evidence="2" key="1">
    <citation type="submission" date="2018-05" db="EMBL/GenBank/DDBJ databases">
        <authorList>
            <person name="Lanie J.A."/>
            <person name="Ng W.-L."/>
            <person name="Kazmierczak K.M."/>
            <person name="Andrzejewski T.M."/>
            <person name="Davidsen T.M."/>
            <person name="Wayne K.J."/>
            <person name="Tettelin H."/>
            <person name="Glass J.I."/>
            <person name="Rusch D."/>
            <person name="Podicherti R."/>
            <person name="Tsui H.-C.T."/>
            <person name="Winkler M.E."/>
        </authorList>
    </citation>
    <scope>NUCLEOTIDE SEQUENCE</scope>
</reference>
<dbReference type="SUPFAM" id="SSF53649">
    <property type="entry name" value="Alkaline phosphatase-like"/>
    <property type="match status" value="1"/>
</dbReference>
<dbReference type="PANTHER" id="PTHR43751:SF1">
    <property type="entry name" value="SULFATASE ATSG-RELATED"/>
    <property type="match status" value="1"/>
</dbReference>
<accession>A0A381WQL5</accession>